<dbReference type="AlphaFoldDB" id="A0A5B7FQV9"/>
<dbReference type="Proteomes" id="UP000324222">
    <property type="component" value="Unassembled WGS sequence"/>
</dbReference>
<name>A0A5B7FQV9_PORTR</name>
<protein>
    <submittedName>
        <fullName evidence="1">Uncharacterized protein</fullName>
    </submittedName>
</protein>
<reference evidence="1 2" key="1">
    <citation type="submission" date="2019-05" db="EMBL/GenBank/DDBJ databases">
        <title>Another draft genome of Portunus trituberculatus and its Hox gene families provides insights of decapod evolution.</title>
        <authorList>
            <person name="Jeong J.-H."/>
            <person name="Song I."/>
            <person name="Kim S."/>
            <person name="Choi T."/>
            <person name="Kim D."/>
            <person name="Ryu S."/>
            <person name="Kim W."/>
        </authorList>
    </citation>
    <scope>NUCLEOTIDE SEQUENCE [LARGE SCALE GENOMIC DNA]</scope>
    <source>
        <tissue evidence="1">Muscle</tissue>
    </source>
</reference>
<sequence>MQCFTNFRTGTVVLQRALETLITAHHTFNRTLAHAAFHHLNIKADIAEVQSGGPSPQAMPCFTIHYVDAYLPHESKECHATQPLVGMPLSTKLIDRLPMMNGQRIVITSSPAKRLPEVHHSFMELD</sequence>
<organism evidence="1 2">
    <name type="scientific">Portunus trituberculatus</name>
    <name type="common">Swimming crab</name>
    <name type="synonym">Neptunus trituberculatus</name>
    <dbReference type="NCBI Taxonomy" id="210409"/>
    <lineage>
        <taxon>Eukaryota</taxon>
        <taxon>Metazoa</taxon>
        <taxon>Ecdysozoa</taxon>
        <taxon>Arthropoda</taxon>
        <taxon>Crustacea</taxon>
        <taxon>Multicrustacea</taxon>
        <taxon>Malacostraca</taxon>
        <taxon>Eumalacostraca</taxon>
        <taxon>Eucarida</taxon>
        <taxon>Decapoda</taxon>
        <taxon>Pleocyemata</taxon>
        <taxon>Brachyura</taxon>
        <taxon>Eubrachyura</taxon>
        <taxon>Portunoidea</taxon>
        <taxon>Portunidae</taxon>
        <taxon>Portuninae</taxon>
        <taxon>Portunus</taxon>
    </lineage>
</organism>
<evidence type="ECO:0000313" key="2">
    <source>
        <dbReference type="Proteomes" id="UP000324222"/>
    </source>
</evidence>
<dbReference type="OrthoDB" id="19482at2759"/>
<evidence type="ECO:0000313" key="1">
    <source>
        <dbReference type="EMBL" id="MPC47876.1"/>
    </source>
</evidence>
<gene>
    <name evidence="1" type="ORF">E2C01_041637</name>
</gene>
<dbReference type="EMBL" id="VSRR010007974">
    <property type="protein sequence ID" value="MPC47876.1"/>
    <property type="molecule type" value="Genomic_DNA"/>
</dbReference>
<proteinExistence type="predicted"/>
<keyword evidence="2" id="KW-1185">Reference proteome</keyword>
<accession>A0A5B7FQV9</accession>
<comment type="caution">
    <text evidence="1">The sequence shown here is derived from an EMBL/GenBank/DDBJ whole genome shotgun (WGS) entry which is preliminary data.</text>
</comment>